<dbReference type="AlphaFoldDB" id="A0A7N6BS68"/>
<reference evidence="4" key="2">
    <citation type="submission" date="2025-08" db="UniProtKB">
        <authorList>
            <consortium name="Ensembl"/>
        </authorList>
    </citation>
    <scope>IDENTIFICATION</scope>
</reference>
<evidence type="ECO:0000313" key="5">
    <source>
        <dbReference type="Proteomes" id="UP000265040"/>
    </source>
</evidence>
<feature type="region of interest" description="Disordered" evidence="2">
    <location>
        <begin position="493"/>
        <end position="529"/>
    </location>
</feature>
<dbReference type="Pfam" id="PF00665">
    <property type="entry name" value="rve"/>
    <property type="match status" value="1"/>
</dbReference>
<dbReference type="InterPro" id="IPR041588">
    <property type="entry name" value="Integrase_H2C2"/>
</dbReference>
<dbReference type="InParanoid" id="A0A7N6BS68"/>
<sequence length="715" mass="82098">MKKRLMGIGNEVEHEVFFALCQRHLATLRGEYTSPEPFIVAESLAIDPLSVPDPLGENILPSMTTSDWSKAQRDDPSISRVITFLERASKPSFREVNLEPPEVKLLLREWSKLEIRDRVLYRRYIDRDNLIYQLVLPEQFRERALKGVHDEVGHLGSERALHLARARFYWPRMTSSVEEKCKKCARCVRRKALPQKAAPLEHISATYPLELICMDFLSLEPDSRDTRNILVITDHFTKFAVAVPTKDQKARTIAKCLWENFIVHYGFPSRMLSDQGRDFESKTIRELCTLIGADKIRTTPYHPRGNPVERFNRTLLDMLGTLEEKDKHHWRDFVKPLVHAYNCTRNDTTGHSPYELMFGRQPRLPIDLILGINPEGTTHKTHSEYVKNLRQHLKESYSLATENSKKLGEKNKVRFDKKVRAAELFEGDRVLVRNVNIRGKHKLADRWEHNIYVVARRIKDSPVYVVKPETREGPHRTLHRDLLLPCGFLPVEETGEHDSHTVPRKKMTLRSKKTSETQVHPDDEEDDLYSDEDEVYPSTLVPEMIIRGPFIQREGQSMEFKTPCPVMDSDNLTVLPKRSVHCPEQASSEQHPTVPVVAPDSVVAETPPILNHGAPDYVVIDIPEPETTDKTTLPVREEVDSLIPEQVVKESESVVPEPEIAELRRSNRERRQPRKLTYDELGEPLVLAISSFFQTLAIAFSQTVSPDVHAGTHAV</sequence>
<dbReference type="Gene3D" id="3.30.420.10">
    <property type="entry name" value="Ribonuclease H-like superfamily/Ribonuclease H"/>
    <property type="match status" value="1"/>
</dbReference>
<dbReference type="InterPro" id="IPR036397">
    <property type="entry name" value="RNaseH_sf"/>
</dbReference>
<dbReference type="FunFam" id="3.30.420.10:FF:000269">
    <property type="entry name" value="Uncharacterized protein"/>
    <property type="match status" value="1"/>
</dbReference>
<name>A0A7N6BS68_ANATE</name>
<dbReference type="Pfam" id="PF17921">
    <property type="entry name" value="Integrase_H2C2"/>
    <property type="match status" value="1"/>
</dbReference>
<dbReference type="Proteomes" id="UP000265040">
    <property type="component" value="Chromosome 15"/>
</dbReference>
<dbReference type="Ensembl" id="ENSATET00000051649.2">
    <property type="protein sequence ID" value="ENSATEP00000068102.2"/>
    <property type="gene ID" value="ENSATEG00000029175.2"/>
</dbReference>
<evidence type="ECO:0000256" key="1">
    <source>
        <dbReference type="ARBA" id="ARBA00039658"/>
    </source>
</evidence>
<proteinExistence type="predicted"/>
<dbReference type="PANTHER" id="PTHR37984:SF15">
    <property type="entry name" value="INTEGRASE CATALYTIC DOMAIN-CONTAINING PROTEIN"/>
    <property type="match status" value="1"/>
</dbReference>
<dbReference type="FunFam" id="1.10.340.70:FF:000001">
    <property type="entry name" value="Retrovirus-related Pol polyprotein from transposon gypsy-like Protein"/>
    <property type="match status" value="1"/>
</dbReference>
<accession>A0A7N6BS68</accession>
<dbReference type="InterPro" id="IPR001584">
    <property type="entry name" value="Integrase_cat-core"/>
</dbReference>
<dbReference type="GO" id="GO:0003676">
    <property type="term" value="F:nucleic acid binding"/>
    <property type="evidence" value="ECO:0007669"/>
    <property type="project" value="InterPro"/>
</dbReference>
<reference evidence="4" key="1">
    <citation type="submission" date="2021-04" db="EMBL/GenBank/DDBJ databases">
        <authorList>
            <consortium name="Wellcome Sanger Institute Data Sharing"/>
        </authorList>
    </citation>
    <scope>NUCLEOTIDE SEQUENCE [LARGE SCALE GENOMIC DNA]</scope>
</reference>
<feature type="domain" description="Integrase catalytic" evidence="3">
    <location>
        <begin position="204"/>
        <end position="361"/>
    </location>
</feature>
<dbReference type="InterPro" id="IPR050951">
    <property type="entry name" value="Retrovirus_Pol_polyprotein"/>
</dbReference>
<dbReference type="SUPFAM" id="SSF53098">
    <property type="entry name" value="Ribonuclease H-like"/>
    <property type="match status" value="1"/>
</dbReference>
<feature type="compositionally biased region" description="Basic residues" evidence="2">
    <location>
        <begin position="502"/>
        <end position="512"/>
    </location>
</feature>
<evidence type="ECO:0000256" key="2">
    <source>
        <dbReference type="SAM" id="MobiDB-lite"/>
    </source>
</evidence>
<keyword evidence="5" id="KW-1185">Reference proteome</keyword>
<dbReference type="Gene3D" id="1.10.340.70">
    <property type="match status" value="1"/>
</dbReference>
<protein>
    <recommendedName>
        <fullName evidence="1">Gypsy retrotransposon integrase-like protein 1</fullName>
    </recommendedName>
</protein>
<dbReference type="GeneTree" id="ENSGT01000000214408"/>
<dbReference type="PANTHER" id="PTHR37984">
    <property type="entry name" value="PROTEIN CBG26694"/>
    <property type="match status" value="1"/>
</dbReference>
<evidence type="ECO:0000313" key="4">
    <source>
        <dbReference type="Ensembl" id="ENSATEP00000068102.2"/>
    </source>
</evidence>
<dbReference type="InterPro" id="IPR012337">
    <property type="entry name" value="RNaseH-like_sf"/>
</dbReference>
<dbReference type="GO" id="GO:0015074">
    <property type="term" value="P:DNA integration"/>
    <property type="evidence" value="ECO:0007669"/>
    <property type="project" value="InterPro"/>
</dbReference>
<organism evidence="4 5">
    <name type="scientific">Anabas testudineus</name>
    <name type="common">Climbing perch</name>
    <name type="synonym">Anthias testudineus</name>
    <dbReference type="NCBI Taxonomy" id="64144"/>
    <lineage>
        <taxon>Eukaryota</taxon>
        <taxon>Metazoa</taxon>
        <taxon>Chordata</taxon>
        <taxon>Craniata</taxon>
        <taxon>Vertebrata</taxon>
        <taxon>Euteleostomi</taxon>
        <taxon>Actinopterygii</taxon>
        <taxon>Neopterygii</taxon>
        <taxon>Teleostei</taxon>
        <taxon>Neoteleostei</taxon>
        <taxon>Acanthomorphata</taxon>
        <taxon>Anabantaria</taxon>
        <taxon>Anabantiformes</taxon>
        <taxon>Anabantoidei</taxon>
        <taxon>Anabantidae</taxon>
        <taxon>Anabas</taxon>
    </lineage>
</organism>
<evidence type="ECO:0000259" key="3">
    <source>
        <dbReference type="PROSITE" id="PS50994"/>
    </source>
</evidence>
<reference evidence="4" key="3">
    <citation type="submission" date="2025-09" db="UniProtKB">
        <authorList>
            <consortium name="Ensembl"/>
        </authorList>
    </citation>
    <scope>IDENTIFICATION</scope>
</reference>
<dbReference type="PROSITE" id="PS50994">
    <property type="entry name" value="INTEGRASE"/>
    <property type="match status" value="1"/>
</dbReference>